<gene>
    <name evidence="3" type="ORF">B0T26DRAFT_757749</name>
</gene>
<feature type="region of interest" description="Disordered" evidence="2">
    <location>
        <begin position="52"/>
        <end position="73"/>
    </location>
</feature>
<dbReference type="Proteomes" id="UP001172101">
    <property type="component" value="Unassembled WGS sequence"/>
</dbReference>
<sequence length="280" mass="30052">MGSQSEPICGSDQSNSLTPALACRELIETLESHRAMLEPGSRELEKHAAKQANNLRGTQAKKAGLETAQREKSSHPAYLDLKYLERIPQDRIQGQTAFSQAKSYFAVRPTFNVSVTTDTPIRSWERQQSEGVSWNPVPATAEIVLFGWRKEIQAAEIAQLRASLKELEGDIVSANAAVKTYSDAGHLMLKVCQGDLGKVKTCTAVAPGAVASAKAQAYLDAGSLSGYEAAFLALESKIDPASPPPASLLISDDLSRQPVDLPPLLASAMDACETDVRSAE</sequence>
<comment type="caution">
    <text evidence="3">The sequence shown here is derived from an EMBL/GenBank/DDBJ whole genome shotgun (WGS) entry which is preliminary data.</text>
</comment>
<dbReference type="EMBL" id="JAUIRO010000009">
    <property type="protein sequence ID" value="KAK0701760.1"/>
    <property type="molecule type" value="Genomic_DNA"/>
</dbReference>
<reference evidence="3" key="1">
    <citation type="submission" date="2023-06" db="EMBL/GenBank/DDBJ databases">
        <title>Genome-scale phylogeny and comparative genomics of the fungal order Sordariales.</title>
        <authorList>
            <consortium name="Lawrence Berkeley National Laboratory"/>
            <person name="Hensen N."/>
            <person name="Bonometti L."/>
            <person name="Westerberg I."/>
            <person name="Brannstrom I.O."/>
            <person name="Guillou S."/>
            <person name="Cros-Aarteil S."/>
            <person name="Calhoun S."/>
            <person name="Haridas S."/>
            <person name="Kuo A."/>
            <person name="Mondo S."/>
            <person name="Pangilinan J."/>
            <person name="Riley R."/>
            <person name="LaButti K."/>
            <person name="Andreopoulos B."/>
            <person name="Lipzen A."/>
            <person name="Chen C."/>
            <person name="Yanf M."/>
            <person name="Daum C."/>
            <person name="Ng V."/>
            <person name="Clum A."/>
            <person name="Steindorff A."/>
            <person name="Ohm R."/>
            <person name="Martin F."/>
            <person name="Silar P."/>
            <person name="Natvig D."/>
            <person name="Lalanne C."/>
            <person name="Gautier V."/>
            <person name="Ament-velasquez S.L."/>
            <person name="Kruys A."/>
            <person name="Hutchinson M.I."/>
            <person name="Powell A.J."/>
            <person name="Barry K."/>
            <person name="Miller A.N."/>
            <person name="Grigoriev I.V."/>
            <person name="Debuchy R."/>
            <person name="Gladieux P."/>
            <person name="Thoren M.H."/>
            <person name="Johannesson H."/>
        </authorList>
    </citation>
    <scope>NUCLEOTIDE SEQUENCE</scope>
    <source>
        <strain evidence="3">SMH2392-1A</strain>
    </source>
</reference>
<feature type="coiled-coil region" evidence="1">
    <location>
        <begin position="150"/>
        <end position="184"/>
    </location>
</feature>
<dbReference type="RefSeq" id="XP_060289424.1">
    <property type="nucleotide sequence ID" value="XM_060446296.1"/>
</dbReference>
<name>A0AA39ZQV3_9PEZI</name>
<dbReference type="GeneID" id="85329566"/>
<accession>A0AA39ZQV3</accession>
<evidence type="ECO:0000313" key="4">
    <source>
        <dbReference type="Proteomes" id="UP001172101"/>
    </source>
</evidence>
<evidence type="ECO:0000256" key="1">
    <source>
        <dbReference type="SAM" id="Coils"/>
    </source>
</evidence>
<evidence type="ECO:0000256" key="2">
    <source>
        <dbReference type="SAM" id="MobiDB-lite"/>
    </source>
</evidence>
<keyword evidence="1" id="KW-0175">Coiled coil</keyword>
<protein>
    <submittedName>
        <fullName evidence="3">Uncharacterized protein</fullName>
    </submittedName>
</protein>
<keyword evidence="4" id="KW-1185">Reference proteome</keyword>
<evidence type="ECO:0000313" key="3">
    <source>
        <dbReference type="EMBL" id="KAK0701760.1"/>
    </source>
</evidence>
<organism evidence="3 4">
    <name type="scientific">Lasiosphaeria miniovina</name>
    <dbReference type="NCBI Taxonomy" id="1954250"/>
    <lineage>
        <taxon>Eukaryota</taxon>
        <taxon>Fungi</taxon>
        <taxon>Dikarya</taxon>
        <taxon>Ascomycota</taxon>
        <taxon>Pezizomycotina</taxon>
        <taxon>Sordariomycetes</taxon>
        <taxon>Sordariomycetidae</taxon>
        <taxon>Sordariales</taxon>
        <taxon>Lasiosphaeriaceae</taxon>
        <taxon>Lasiosphaeria</taxon>
    </lineage>
</organism>
<dbReference type="AlphaFoldDB" id="A0AA39ZQV3"/>
<proteinExistence type="predicted"/>